<dbReference type="PROSITE" id="PS51412">
    <property type="entry name" value="MACPF_2"/>
    <property type="match status" value="1"/>
</dbReference>
<dbReference type="InterPro" id="IPR043708">
    <property type="entry name" value="DUF5648"/>
</dbReference>
<dbReference type="Proteomes" id="UP000537718">
    <property type="component" value="Unassembled WGS sequence"/>
</dbReference>
<dbReference type="InterPro" id="IPR020864">
    <property type="entry name" value="MACPF"/>
</dbReference>
<dbReference type="Pfam" id="PF01823">
    <property type="entry name" value="MACPF"/>
    <property type="match status" value="1"/>
</dbReference>
<accession>A0A7W9DHQ3</accession>
<dbReference type="PROSITE" id="PS51257">
    <property type="entry name" value="PROKAR_LIPOPROTEIN"/>
    <property type="match status" value="1"/>
</dbReference>
<evidence type="ECO:0000313" key="2">
    <source>
        <dbReference type="EMBL" id="MBB5619341.1"/>
    </source>
</evidence>
<dbReference type="RefSeq" id="WP_183865495.1">
    <property type="nucleotide sequence ID" value="NZ_JACHCF010000001.1"/>
</dbReference>
<dbReference type="EMBL" id="JACHCF010000001">
    <property type="protein sequence ID" value="MBB5619341.1"/>
    <property type="molecule type" value="Genomic_DNA"/>
</dbReference>
<feature type="domain" description="MACPF" evidence="1">
    <location>
        <begin position="33"/>
        <end position="364"/>
    </location>
</feature>
<proteinExistence type="predicted"/>
<evidence type="ECO:0000259" key="1">
    <source>
        <dbReference type="PROSITE" id="PS51412"/>
    </source>
</evidence>
<sequence length="493" mass="54866">MNKKLTIACFVWASAAIFTGCKKNDIQKPASGNPAKTSAQAAADGKWDLLGYGFNATGNLIDGSSSSDAPIIDMSRFEADYLSRIDVNNTGSGTQDYYAGANALDYLKDVNRRKSSALAATVGDKENESKGFFSASVSLNRADQNTNTYSSKYSYATFEALRKIRRIRFTDDVSTSLLLNYLTPEFANNIATQSADYLVKRYGTHVLLDITLGGRLRSDFSASLVKKDDYSKKVRGVKAGLFGGVAKMIGIDLSGEISKEEIQQTTIESRSRQYTLTFYGGTNSGRTISYDSNGNTTESFSISSWEQSITPTNCAMVDIGKSIPLYDLIADPTKKQQVKAAVEQYILNSQHAESEEVATYEFFSPSTGGHVFTINVNDYPYAQNGWQNYGAKFFVFATQKPGTLPVHMFVNARQNQHVITINRNEYPYEQNGFSYQGIKFYAYPRQVTGTIPVYSYYYPATYKHTYTAYPNDYPYEQNGWQNQGVAFYAYPLD</sequence>
<comment type="caution">
    <text evidence="2">The sequence shown here is derived from an EMBL/GenBank/DDBJ whole genome shotgun (WGS) entry which is preliminary data.</text>
</comment>
<dbReference type="AlphaFoldDB" id="A0A7W9DHQ3"/>
<name>A0A7W9DHQ3_9SPHI</name>
<dbReference type="Pfam" id="PF18885">
    <property type="entry name" value="DUF5648"/>
    <property type="match status" value="1"/>
</dbReference>
<reference evidence="2 3" key="1">
    <citation type="submission" date="2020-08" db="EMBL/GenBank/DDBJ databases">
        <title>Genomic Encyclopedia of Type Strains, Phase IV (KMG-V): Genome sequencing to study the core and pangenomes of soil and plant-associated prokaryotes.</title>
        <authorList>
            <person name="Whitman W."/>
        </authorList>
    </citation>
    <scope>NUCLEOTIDE SEQUENCE [LARGE SCALE GENOMIC DNA]</scope>
    <source>
        <strain evidence="2 3">MP7CTX6</strain>
    </source>
</reference>
<gene>
    <name evidence="2" type="ORF">HDE69_000377</name>
</gene>
<evidence type="ECO:0000313" key="3">
    <source>
        <dbReference type="Proteomes" id="UP000537718"/>
    </source>
</evidence>
<organism evidence="2 3">
    <name type="scientific">Pedobacter cryoconitis</name>
    <dbReference type="NCBI Taxonomy" id="188932"/>
    <lineage>
        <taxon>Bacteria</taxon>
        <taxon>Pseudomonadati</taxon>
        <taxon>Bacteroidota</taxon>
        <taxon>Sphingobacteriia</taxon>
        <taxon>Sphingobacteriales</taxon>
        <taxon>Sphingobacteriaceae</taxon>
        <taxon>Pedobacter</taxon>
    </lineage>
</organism>
<protein>
    <recommendedName>
        <fullName evidence="1">MACPF domain-containing protein</fullName>
    </recommendedName>
</protein>